<dbReference type="Proteomes" id="UP000253529">
    <property type="component" value="Unassembled WGS sequence"/>
</dbReference>
<dbReference type="InterPro" id="IPR013766">
    <property type="entry name" value="Thioredoxin_domain"/>
</dbReference>
<keyword evidence="9" id="KW-1185">Reference proteome</keyword>
<dbReference type="EC" id="1.11.1.27" evidence="6"/>
<evidence type="ECO:0000313" key="8">
    <source>
        <dbReference type="EMBL" id="RBP18405.1"/>
    </source>
</evidence>
<dbReference type="Gene3D" id="3.40.30.10">
    <property type="entry name" value="Glutaredoxin"/>
    <property type="match status" value="1"/>
</dbReference>
<dbReference type="SUPFAM" id="SSF52833">
    <property type="entry name" value="Thioredoxin-like"/>
    <property type="match status" value="1"/>
</dbReference>
<dbReference type="PROSITE" id="PS51352">
    <property type="entry name" value="THIOREDOXIN_2"/>
    <property type="match status" value="1"/>
</dbReference>
<evidence type="ECO:0000256" key="3">
    <source>
        <dbReference type="ARBA" id="ARBA00023002"/>
    </source>
</evidence>
<evidence type="ECO:0000256" key="1">
    <source>
        <dbReference type="ARBA" id="ARBA00022559"/>
    </source>
</evidence>
<dbReference type="GO" id="GO:0034599">
    <property type="term" value="P:cellular response to oxidative stress"/>
    <property type="evidence" value="ECO:0007669"/>
    <property type="project" value="InterPro"/>
</dbReference>
<dbReference type="CDD" id="cd03013">
    <property type="entry name" value="PRX5_like"/>
    <property type="match status" value="1"/>
</dbReference>
<dbReference type="EMBL" id="QNRK01000001">
    <property type="protein sequence ID" value="RBP18405.1"/>
    <property type="molecule type" value="Genomic_DNA"/>
</dbReference>
<dbReference type="PANTHER" id="PTHR10430:SF16">
    <property type="entry name" value="PEROXIREDOXIN-5, MITOCHONDRIAL"/>
    <property type="match status" value="1"/>
</dbReference>
<keyword evidence="2 6" id="KW-0049">Antioxidant</keyword>
<dbReference type="PANTHER" id="PTHR10430">
    <property type="entry name" value="PEROXIREDOXIN"/>
    <property type="match status" value="1"/>
</dbReference>
<dbReference type="GO" id="GO:0042744">
    <property type="term" value="P:hydrogen peroxide catabolic process"/>
    <property type="evidence" value="ECO:0007669"/>
    <property type="project" value="TreeGrafter"/>
</dbReference>
<comment type="caution">
    <text evidence="8">The sequence shown here is derived from an EMBL/GenBank/DDBJ whole genome shotgun (WGS) entry which is preliminary data.</text>
</comment>
<keyword evidence="4 6" id="KW-0676">Redox-active center</keyword>
<dbReference type="GO" id="GO:0045454">
    <property type="term" value="P:cell redox homeostasis"/>
    <property type="evidence" value="ECO:0007669"/>
    <property type="project" value="TreeGrafter"/>
</dbReference>
<dbReference type="InterPro" id="IPR036249">
    <property type="entry name" value="Thioredoxin-like_sf"/>
</dbReference>
<dbReference type="RefSeq" id="WP_113887440.1">
    <property type="nucleotide sequence ID" value="NZ_QNRK01000001.1"/>
</dbReference>
<name>A0A366FXE5_9HYPH</name>
<keyword evidence="1 6" id="KW-0575">Peroxidase</keyword>
<dbReference type="InterPro" id="IPR013740">
    <property type="entry name" value="Redoxin"/>
</dbReference>
<dbReference type="AlphaFoldDB" id="A0A366FXE5"/>
<organism evidence="8 9">
    <name type="scientific">Roseiarcus fermentans</name>
    <dbReference type="NCBI Taxonomy" id="1473586"/>
    <lineage>
        <taxon>Bacteria</taxon>
        <taxon>Pseudomonadati</taxon>
        <taxon>Pseudomonadota</taxon>
        <taxon>Alphaproteobacteria</taxon>
        <taxon>Hyphomicrobiales</taxon>
        <taxon>Roseiarcaceae</taxon>
        <taxon>Roseiarcus</taxon>
    </lineage>
</organism>
<comment type="similarity">
    <text evidence="6">Belongs to the peroxiredoxin family. Prx5 subfamily.</text>
</comment>
<evidence type="ECO:0000256" key="5">
    <source>
        <dbReference type="PIRSR" id="PIRSR637944-1"/>
    </source>
</evidence>
<dbReference type="GO" id="GO:0008379">
    <property type="term" value="F:thioredoxin peroxidase activity"/>
    <property type="evidence" value="ECO:0007669"/>
    <property type="project" value="InterPro"/>
</dbReference>
<proteinExistence type="inferred from homology"/>
<evidence type="ECO:0000256" key="2">
    <source>
        <dbReference type="ARBA" id="ARBA00022862"/>
    </source>
</evidence>
<sequence>MTIAVGESLPNVTLTLVTADGPKPVQTKDYFAGKTIVLFGLPGAFTPTCHKNHLPGFLANEAALKAKGVDIIAMTSVNDPFVLAAWADASGAKGHIEFLADGSAAFAKAAGLDLDLTERGMGVRSTRYSMYVVDGVVKELNIEPNPGAADVSGAEHILEQIK</sequence>
<keyword evidence="3 6" id="KW-0560">Oxidoreductase</keyword>
<dbReference type="Pfam" id="PF08534">
    <property type="entry name" value="Redoxin"/>
    <property type="match status" value="1"/>
</dbReference>
<evidence type="ECO:0000256" key="4">
    <source>
        <dbReference type="ARBA" id="ARBA00023284"/>
    </source>
</evidence>
<accession>A0A366FXE5</accession>
<feature type="active site" description="Cysteine sulfenic acid (-SOH) intermediate" evidence="5">
    <location>
        <position position="49"/>
    </location>
</feature>
<evidence type="ECO:0000313" key="9">
    <source>
        <dbReference type="Proteomes" id="UP000253529"/>
    </source>
</evidence>
<dbReference type="InterPro" id="IPR037944">
    <property type="entry name" value="PRX5-like"/>
</dbReference>
<evidence type="ECO:0000256" key="6">
    <source>
        <dbReference type="RuleBase" id="RU366011"/>
    </source>
</evidence>
<comment type="catalytic activity">
    <reaction evidence="6">
        <text>a hydroperoxide + 2 glutathione = an alcohol + glutathione disulfide + H2O</text>
        <dbReference type="Rhea" id="RHEA:62632"/>
        <dbReference type="ChEBI" id="CHEBI:15377"/>
        <dbReference type="ChEBI" id="CHEBI:30879"/>
        <dbReference type="ChEBI" id="CHEBI:35924"/>
        <dbReference type="ChEBI" id="CHEBI:57925"/>
        <dbReference type="ChEBI" id="CHEBI:58297"/>
        <dbReference type="EC" id="1.11.1.27"/>
    </reaction>
</comment>
<dbReference type="FunFam" id="3.40.30.10:FF:000020">
    <property type="entry name" value="Peroxiredoxin"/>
    <property type="match status" value="1"/>
</dbReference>
<evidence type="ECO:0000259" key="7">
    <source>
        <dbReference type="PROSITE" id="PS51352"/>
    </source>
</evidence>
<protein>
    <recommendedName>
        <fullName evidence="6">Glutathione-dependent peroxiredoxin</fullName>
        <ecNumber evidence="6">1.11.1.27</ecNumber>
    </recommendedName>
</protein>
<gene>
    <name evidence="8" type="ORF">DFR50_101353</name>
</gene>
<feature type="domain" description="Thioredoxin" evidence="7">
    <location>
        <begin position="3"/>
        <end position="162"/>
    </location>
</feature>
<comment type="function">
    <text evidence="6">Thiol-specific peroxidase that catalyzes the reduction of hydrogen peroxide and organic hydroperoxides to water and alcohols, respectively. Plays a role in cell protection against oxidative stress by detoxifying peroxides.</text>
</comment>
<dbReference type="GO" id="GO:0005737">
    <property type="term" value="C:cytoplasm"/>
    <property type="evidence" value="ECO:0007669"/>
    <property type="project" value="TreeGrafter"/>
</dbReference>
<dbReference type="OrthoDB" id="9800621at2"/>
<reference evidence="8 9" key="1">
    <citation type="submission" date="2018-06" db="EMBL/GenBank/DDBJ databases">
        <title>Genomic Encyclopedia of Type Strains, Phase IV (KMG-IV): sequencing the most valuable type-strain genomes for metagenomic binning, comparative biology and taxonomic classification.</title>
        <authorList>
            <person name="Goeker M."/>
        </authorList>
    </citation>
    <scope>NUCLEOTIDE SEQUENCE [LARGE SCALE GENOMIC DNA]</scope>
    <source>
        <strain evidence="8 9">DSM 24875</strain>
    </source>
</reference>